<protein>
    <recommendedName>
        <fullName evidence="1">UPF0253 protein AWOD_I_0640</fullName>
    </recommendedName>
</protein>
<dbReference type="EMBL" id="LN554846">
    <property type="protein sequence ID" value="CED70734.1"/>
    <property type="molecule type" value="Genomic_DNA"/>
</dbReference>
<dbReference type="KEGG" id="awd:AWOD_I_0640"/>
<dbReference type="HAMAP" id="MF_01064">
    <property type="entry name" value="UPF0253"/>
    <property type="match status" value="1"/>
</dbReference>
<dbReference type="Pfam" id="PF06786">
    <property type="entry name" value="UPF0253"/>
    <property type="match status" value="1"/>
</dbReference>
<sequence length="72" mass="7849">MESLMKVYDCCEMVRELYSLIGSGDQGYIPQAITCAVKSLNDIAADEALPKATREKAAFAAANLLISDFEDE</sequence>
<dbReference type="STRING" id="80852.AWOD_I_0640"/>
<name>A0A090KGN8_9GAMM</name>
<dbReference type="PATRIC" id="fig|80852.17.peg.650"/>
<proteinExistence type="inferred from homology"/>
<dbReference type="InterPro" id="IPR009624">
    <property type="entry name" value="UPF0253"/>
</dbReference>
<organism evidence="2 3">
    <name type="scientific">Aliivibrio wodanis</name>
    <dbReference type="NCBI Taxonomy" id="80852"/>
    <lineage>
        <taxon>Bacteria</taxon>
        <taxon>Pseudomonadati</taxon>
        <taxon>Pseudomonadota</taxon>
        <taxon>Gammaproteobacteria</taxon>
        <taxon>Vibrionales</taxon>
        <taxon>Vibrionaceae</taxon>
        <taxon>Aliivibrio</taxon>
    </lineage>
</organism>
<evidence type="ECO:0000256" key="1">
    <source>
        <dbReference type="HAMAP-Rule" id="MF_01064"/>
    </source>
</evidence>
<comment type="similarity">
    <text evidence="1">Belongs to the UPF0253 family.</text>
</comment>
<reference evidence="3" key="1">
    <citation type="submission" date="2014-09" db="EMBL/GenBank/DDBJ databases">
        <authorList>
            <person name="Hjerde E."/>
        </authorList>
    </citation>
    <scope>NUCLEOTIDE SEQUENCE [LARGE SCALE GENOMIC DNA]</scope>
    <source>
        <strain evidence="3">06/09/139</strain>
    </source>
</reference>
<dbReference type="Proteomes" id="UP000032427">
    <property type="component" value="Chromosome 1"/>
</dbReference>
<keyword evidence="3" id="KW-1185">Reference proteome</keyword>
<gene>
    <name evidence="2" type="ORF">AWOD_I_0640</name>
</gene>
<dbReference type="AlphaFoldDB" id="A0A090KGN8"/>
<evidence type="ECO:0000313" key="2">
    <source>
        <dbReference type="EMBL" id="CED70734.1"/>
    </source>
</evidence>
<dbReference type="HOGENOM" id="CLU_190008_0_0_6"/>
<accession>A0A090KGN8</accession>
<evidence type="ECO:0000313" key="3">
    <source>
        <dbReference type="Proteomes" id="UP000032427"/>
    </source>
</evidence>
<dbReference type="NCBIfam" id="NF003436">
    <property type="entry name" value="PRK04964.1"/>
    <property type="match status" value="1"/>
</dbReference>